<dbReference type="GO" id="GO:0005829">
    <property type="term" value="C:cytosol"/>
    <property type="evidence" value="ECO:0007669"/>
    <property type="project" value="GOC"/>
</dbReference>
<feature type="domain" description="PH" evidence="3">
    <location>
        <begin position="47"/>
        <end position="143"/>
    </location>
</feature>
<keyword evidence="1" id="KW-0333">Golgi apparatus</keyword>
<evidence type="ECO:0000313" key="5">
    <source>
        <dbReference type="RefSeq" id="XP_030065500.1"/>
    </source>
</evidence>
<name>A0A6P7YQH2_9AMPH</name>
<keyword evidence="1" id="KW-0968">Cytoplasmic vesicle</keyword>
<proteinExistence type="inferred from homology"/>
<evidence type="ECO:0000313" key="4">
    <source>
        <dbReference type="Proteomes" id="UP000515156"/>
    </source>
</evidence>
<dbReference type="AlphaFoldDB" id="A0A6P7YQH2"/>
<evidence type="ECO:0000256" key="1">
    <source>
        <dbReference type="RuleBase" id="RU369082"/>
    </source>
</evidence>
<keyword evidence="1" id="KW-0967">Endosome</keyword>
<comment type="subcellular location">
    <subcellularLocation>
        <location evidence="1">Early endosome</location>
    </subcellularLocation>
    <subcellularLocation>
        <location evidence="1">Recycling endosome</location>
    </subcellularLocation>
    <subcellularLocation>
        <location evidence="1">Golgi apparatus</location>
        <location evidence="1">trans-Golgi network</location>
    </subcellularLocation>
    <subcellularLocation>
        <location evidence="1">Cytoplasmic vesicle</location>
        <location evidence="1">Clathrin-coated vesicle</location>
    </subcellularLocation>
</comment>
<dbReference type="GO" id="GO:0005802">
    <property type="term" value="C:trans-Golgi network"/>
    <property type="evidence" value="ECO:0007669"/>
    <property type="project" value="UniProtKB-UniRule"/>
</dbReference>
<dbReference type="CDD" id="cd13288">
    <property type="entry name" value="PH_Ses"/>
    <property type="match status" value="1"/>
</dbReference>
<dbReference type="GO" id="GO:0005769">
    <property type="term" value="C:early endosome"/>
    <property type="evidence" value="ECO:0007669"/>
    <property type="project" value="UniProtKB-SubCell"/>
</dbReference>
<gene>
    <name evidence="5" type="primary">LOC115474255</name>
</gene>
<dbReference type="Gene3D" id="2.30.29.30">
    <property type="entry name" value="Pleckstrin-homology domain (PH domain)/Phosphotyrosine-binding domain (PTB)"/>
    <property type="match status" value="1"/>
</dbReference>
<dbReference type="GeneID" id="115474255"/>
<dbReference type="InParanoid" id="A0A6P7YQH2"/>
<dbReference type="GO" id="GO:0030136">
    <property type="term" value="C:clathrin-coated vesicle"/>
    <property type="evidence" value="ECO:0007669"/>
    <property type="project" value="UniProtKB-SubCell"/>
</dbReference>
<keyword evidence="1" id="KW-0597">Phosphoprotein</keyword>
<dbReference type="GO" id="GO:0001881">
    <property type="term" value="P:receptor recycling"/>
    <property type="evidence" value="ECO:0007669"/>
    <property type="project" value="UniProtKB-UniRule"/>
</dbReference>
<feature type="region of interest" description="Disordered" evidence="2">
    <location>
        <begin position="181"/>
        <end position="202"/>
    </location>
</feature>
<dbReference type="SUPFAM" id="SSF50729">
    <property type="entry name" value="PH domain-like"/>
    <property type="match status" value="1"/>
</dbReference>
<dbReference type="PANTHER" id="PTHR22902">
    <property type="entry name" value="SESQUIPEDALIAN"/>
    <property type="match status" value="1"/>
</dbReference>
<keyword evidence="4" id="KW-1185">Reference proteome</keyword>
<dbReference type="InterPro" id="IPR011993">
    <property type="entry name" value="PH-like_dom_sf"/>
</dbReference>
<dbReference type="PANTHER" id="PTHR22902:SF17">
    <property type="entry name" value="SESQUIPEDALIAN-1"/>
    <property type="match status" value="1"/>
</dbReference>
<dbReference type="GO" id="GO:0055037">
    <property type="term" value="C:recycling endosome"/>
    <property type="evidence" value="ECO:0007669"/>
    <property type="project" value="UniProtKB-SubCell"/>
</dbReference>
<evidence type="ECO:0000259" key="3">
    <source>
        <dbReference type="PROSITE" id="PS50003"/>
    </source>
</evidence>
<sequence length="259" mass="30001">MILSIREGKRGSLRKADKSKEEIISCHLLTMKLHSRPVLSYCHSITSPDKEGYLYKKGELNTSYQRRWFCLRGNFLFYFERCGDREPLGIIVLEGCSVELCKSDEAFAFAVAFQGPSLRAYKMAAEDQASMEAWIRALTSASFSYLRMLVTDLAQQYKQLCCARNDINVIWPGVPVPSLEDKLTKNRKSSDNTEPELMKSRPRKLAHGALGQLLVEREIEEDNFPRLHQMFGEEIEELRRKWHERKRDQPTEEALIDFT</sequence>
<evidence type="ECO:0000256" key="2">
    <source>
        <dbReference type="SAM" id="MobiDB-lite"/>
    </source>
</evidence>
<dbReference type="InterPro" id="IPR001849">
    <property type="entry name" value="PH_domain"/>
</dbReference>
<protein>
    <recommendedName>
        <fullName evidence="1">Sesquipedalian</fullName>
        <shortName evidence="1">Ses</shortName>
    </recommendedName>
    <alternativeName>
        <fullName evidence="1">PH domain-containing endocytic trafficking adaptor</fullName>
    </alternativeName>
</protein>
<dbReference type="OrthoDB" id="10261837at2759"/>
<dbReference type="Proteomes" id="UP000515156">
    <property type="component" value="Chromosome 7"/>
</dbReference>
<organism evidence="4 5">
    <name type="scientific">Microcaecilia unicolor</name>
    <dbReference type="NCBI Taxonomy" id="1415580"/>
    <lineage>
        <taxon>Eukaryota</taxon>
        <taxon>Metazoa</taxon>
        <taxon>Chordata</taxon>
        <taxon>Craniata</taxon>
        <taxon>Vertebrata</taxon>
        <taxon>Euteleostomi</taxon>
        <taxon>Amphibia</taxon>
        <taxon>Gymnophiona</taxon>
        <taxon>Siphonopidae</taxon>
        <taxon>Microcaecilia</taxon>
    </lineage>
</organism>
<dbReference type="RefSeq" id="XP_030065500.1">
    <property type="nucleotide sequence ID" value="XM_030209640.1"/>
</dbReference>
<dbReference type="Pfam" id="PF00169">
    <property type="entry name" value="PH"/>
    <property type="match status" value="1"/>
</dbReference>
<dbReference type="GO" id="GO:0007032">
    <property type="term" value="P:endosome organization"/>
    <property type="evidence" value="ECO:0007669"/>
    <property type="project" value="UniProtKB-UniRule"/>
</dbReference>
<dbReference type="SMART" id="SM00233">
    <property type="entry name" value="PH"/>
    <property type="match status" value="1"/>
</dbReference>
<comment type="function">
    <text evidence="1">Plays a role in endocytic trafficking. Required for receptor recycling from endosomes, both to the trans-Golgi network and the plasma membrane.</text>
</comment>
<dbReference type="PROSITE" id="PS50003">
    <property type="entry name" value="PH_DOMAIN"/>
    <property type="match status" value="1"/>
</dbReference>
<accession>A0A6P7YQH2</accession>
<dbReference type="GO" id="GO:0042147">
    <property type="term" value="P:retrograde transport, endosome to Golgi"/>
    <property type="evidence" value="ECO:0007669"/>
    <property type="project" value="UniProtKB-UniRule"/>
</dbReference>
<feature type="compositionally biased region" description="Basic and acidic residues" evidence="2">
    <location>
        <begin position="181"/>
        <end position="199"/>
    </location>
</feature>
<comment type="similarity">
    <text evidence="1">Belongs to the sesquipedalian family.</text>
</comment>
<dbReference type="InterPro" id="IPR045188">
    <property type="entry name" value="Boi1/Boi2-like"/>
</dbReference>
<dbReference type="KEGG" id="muo:115474255"/>
<reference evidence="5" key="1">
    <citation type="submission" date="2025-08" db="UniProtKB">
        <authorList>
            <consortium name="RefSeq"/>
        </authorList>
    </citation>
    <scope>IDENTIFICATION</scope>
</reference>